<reference evidence="3" key="1">
    <citation type="journal article" date="2019" name="Int. J. Syst. Evol. Microbiol.">
        <title>The Global Catalogue of Microorganisms (GCM) 10K type strain sequencing project: providing services to taxonomists for standard genome sequencing and annotation.</title>
        <authorList>
            <consortium name="The Broad Institute Genomics Platform"/>
            <consortium name="The Broad Institute Genome Sequencing Center for Infectious Disease"/>
            <person name="Wu L."/>
            <person name="Ma J."/>
        </authorList>
    </citation>
    <scope>NUCLEOTIDE SEQUENCE [LARGE SCALE GENOMIC DNA]</scope>
    <source>
        <strain evidence="3">JCM 32206</strain>
    </source>
</reference>
<evidence type="ECO:0000313" key="3">
    <source>
        <dbReference type="Proteomes" id="UP001501183"/>
    </source>
</evidence>
<keyword evidence="3" id="KW-1185">Reference proteome</keyword>
<dbReference type="SUPFAM" id="SSF52540">
    <property type="entry name" value="P-loop containing nucleoside triphosphate hydrolases"/>
    <property type="match status" value="1"/>
</dbReference>
<dbReference type="PANTHER" id="PTHR43384:SF11">
    <property type="entry name" value="SEPTUM SITE DETERMINING PROTEIN"/>
    <property type="match status" value="1"/>
</dbReference>
<dbReference type="Pfam" id="PF26563">
    <property type="entry name" value="Rv3660c_N"/>
    <property type="match status" value="1"/>
</dbReference>
<accession>A0ABP8NV84</accession>
<dbReference type="NCBIfam" id="TIGR03815">
    <property type="entry name" value="CpaE_hom_Actino"/>
    <property type="match status" value="1"/>
</dbReference>
<dbReference type="EMBL" id="BAABFB010000014">
    <property type="protein sequence ID" value="GAA4472231.1"/>
    <property type="molecule type" value="Genomic_DNA"/>
</dbReference>
<feature type="domain" description="Rv3660c-like CheY-like N-terminal" evidence="1">
    <location>
        <begin position="5"/>
        <end position="110"/>
    </location>
</feature>
<proteinExistence type="predicted"/>
<protein>
    <submittedName>
        <fullName evidence="2">CpaE-like family protein</fullName>
    </submittedName>
</protein>
<dbReference type="InterPro" id="IPR050625">
    <property type="entry name" value="ParA/MinD_ATPase"/>
</dbReference>
<dbReference type="Gene3D" id="3.40.50.300">
    <property type="entry name" value="P-loop containing nucleotide triphosphate hydrolases"/>
    <property type="match status" value="1"/>
</dbReference>
<dbReference type="InterPro" id="IPR022521">
    <property type="entry name" value="Rv3660c"/>
</dbReference>
<dbReference type="PANTHER" id="PTHR43384">
    <property type="entry name" value="SEPTUM SITE-DETERMINING PROTEIN MIND HOMOLOG, CHLOROPLASTIC-RELATED"/>
    <property type="match status" value="1"/>
</dbReference>
<dbReference type="Proteomes" id="UP001501183">
    <property type="component" value="Unassembled WGS sequence"/>
</dbReference>
<organism evidence="2 3">
    <name type="scientific">Rhodococcus olei</name>
    <dbReference type="NCBI Taxonomy" id="2161675"/>
    <lineage>
        <taxon>Bacteria</taxon>
        <taxon>Bacillati</taxon>
        <taxon>Actinomycetota</taxon>
        <taxon>Actinomycetes</taxon>
        <taxon>Mycobacteriales</taxon>
        <taxon>Nocardiaceae</taxon>
        <taxon>Rhodococcus</taxon>
    </lineage>
</organism>
<sequence length="352" mass="35122">MLVLTSSTDLAVGIRRAAAAADRPVLELATPGPRRQWTGAAHIVLDADFARDCVAANLPRRDRVHLVCAAAPGLPEWRAAAAVGAESVLTLPAGEADLVAALARRAGEASGGGPVIAVVGGHGGAGASTLAAALALTGPARHPGRRSLLVDCDRRGGGLDLLVGAERRPGLRWSSLVIEGGTVSADALHDALPPIGDAGAVLSCGRGTDAAAPSPAALTAVVESGRAAGDAVICDLPRRSGDLTAAALGLAELVVVVVRAQVRAVAAAETLIAAVRDDHPNVVAVVRGPAPGGLRGSDVTDLTGLPVLATLRPEPGLDVALERGGLRLGRRSPLRRAATAVLDVVQSGGVAS</sequence>
<dbReference type="InterPro" id="IPR059050">
    <property type="entry name" value="Rv3660c_N"/>
</dbReference>
<evidence type="ECO:0000313" key="2">
    <source>
        <dbReference type="EMBL" id="GAA4472231.1"/>
    </source>
</evidence>
<gene>
    <name evidence="2" type="ORF">GCM10023094_04100</name>
</gene>
<name>A0ABP8NV84_9NOCA</name>
<evidence type="ECO:0000259" key="1">
    <source>
        <dbReference type="Pfam" id="PF26563"/>
    </source>
</evidence>
<dbReference type="InterPro" id="IPR027417">
    <property type="entry name" value="P-loop_NTPase"/>
</dbReference>
<comment type="caution">
    <text evidence="2">The sequence shown here is derived from an EMBL/GenBank/DDBJ whole genome shotgun (WGS) entry which is preliminary data.</text>
</comment>